<feature type="domain" description="RCK C-terminal" evidence="10">
    <location>
        <begin position="536"/>
        <end position="618"/>
    </location>
</feature>
<sequence length="620" mass="69010">MDHSTISYNSLLIIILLATFVPFIIKKMKWLPIPIVVGEVIAGMIIGKSGFNLIEETAWLNFLYTFGFAFLMFLSGLEIDFNLIKSTGKTSQEKWYKKPFTLASFLFMGTLFLAYSIAYILKQFHFIANIPLITLIFSTTSLGIVVPTLKEKNLLHGAYGQIILLAALIADFATMVLVTVYISLYTSAAGYKVFLVLLLFIAFFVFYKMGLKIAGKKIIEDLSHATSQIKVRGAFSLILIFIALAQSLGTEIILGTFLAGLIVSLLDEGDHSDLSVKLDAIGYGFFIPIFFIMVGANFDIRSVINNPKSIYLLPALLVAVYAVKIIPAFILKMKFSLKASLSAGFLLSSRLSLIIATSAIGLKLNIISKETNGTIILVAILTCTVSPLLFNKLSAASPSRKNNSVYMIGVKQKTLLLAKRLQHSGADISFITHNPEKYEKTRKQNYNVYLGDTLDIDFLQKTGIQDAKTVVIYKTTDDISTEICRICRDVLGIENLLLLTNNQENLLKENKYGATVISPEFATVFMAENLILHPKAFSLLFEEEENDFCMCEIHLKNPNYFDYPIRSLKLPGDCLILSILREGVKIIPHGNNILRSGDLIMLVGSKEHVKDAELLFENLQ</sequence>
<dbReference type="Proteomes" id="UP000294919">
    <property type="component" value="Unassembled WGS sequence"/>
</dbReference>
<dbReference type="SUPFAM" id="SSF116726">
    <property type="entry name" value="TrkA C-terminal domain-like"/>
    <property type="match status" value="1"/>
</dbReference>
<evidence type="ECO:0000256" key="1">
    <source>
        <dbReference type="ARBA" id="ARBA00004141"/>
    </source>
</evidence>
<dbReference type="GO" id="GO:1902600">
    <property type="term" value="P:proton transmembrane transport"/>
    <property type="evidence" value="ECO:0007669"/>
    <property type="project" value="InterPro"/>
</dbReference>
<feature type="transmembrane region" description="Helical" evidence="9">
    <location>
        <begin position="126"/>
        <end position="146"/>
    </location>
</feature>
<evidence type="ECO:0000256" key="6">
    <source>
        <dbReference type="ARBA" id="ARBA00022989"/>
    </source>
</evidence>
<dbReference type="InterPro" id="IPR006153">
    <property type="entry name" value="Cation/H_exchanger_TM"/>
</dbReference>
<dbReference type="InterPro" id="IPR036721">
    <property type="entry name" value="RCK_C_sf"/>
</dbReference>
<dbReference type="AlphaFoldDB" id="A0A4R2KQI7"/>
<dbReference type="GO" id="GO:0015297">
    <property type="term" value="F:antiporter activity"/>
    <property type="evidence" value="ECO:0007669"/>
    <property type="project" value="UniProtKB-KW"/>
</dbReference>
<feature type="transmembrane region" description="Helical" evidence="9">
    <location>
        <begin position="237"/>
        <end position="260"/>
    </location>
</feature>
<dbReference type="GO" id="GO:0016020">
    <property type="term" value="C:membrane"/>
    <property type="evidence" value="ECO:0007669"/>
    <property type="project" value="UniProtKB-SubCell"/>
</dbReference>
<dbReference type="Pfam" id="PF02080">
    <property type="entry name" value="TrkA_C"/>
    <property type="match status" value="1"/>
</dbReference>
<keyword evidence="5 9" id="KW-0812">Transmembrane</keyword>
<feature type="transmembrane region" description="Helical" evidence="9">
    <location>
        <begin position="158"/>
        <end position="182"/>
    </location>
</feature>
<evidence type="ECO:0000256" key="7">
    <source>
        <dbReference type="ARBA" id="ARBA00023065"/>
    </source>
</evidence>
<evidence type="ECO:0000256" key="5">
    <source>
        <dbReference type="ARBA" id="ARBA00022692"/>
    </source>
</evidence>
<proteinExistence type="inferred from homology"/>
<dbReference type="InterPro" id="IPR036291">
    <property type="entry name" value="NAD(P)-bd_dom_sf"/>
</dbReference>
<name>A0A4R2KQI7_9FIRM</name>
<dbReference type="InterPro" id="IPR038770">
    <property type="entry name" value="Na+/solute_symporter_sf"/>
</dbReference>
<keyword evidence="6 9" id="KW-1133">Transmembrane helix</keyword>
<dbReference type="EMBL" id="SLWV01000010">
    <property type="protein sequence ID" value="TCO74947.1"/>
    <property type="molecule type" value="Genomic_DNA"/>
</dbReference>
<dbReference type="PANTHER" id="PTHR43562:SF1">
    <property type="entry name" value="NA(+)_H(+) ANTIPORTER YJBQ-RELATED"/>
    <property type="match status" value="1"/>
</dbReference>
<feature type="transmembrane region" description="Helical" evidence="9">
    <location>
        <begin position="30"/>
        <end position="47"/>
    </location>
</feature>
<keyword evidence="8 9" id="KW-0472">Membrane</keyword>
<dbReference type="Pfam" id="PF00999">
    <property type="entry name" value="Na_H_Exchanger"/>
    <property type="match status" value="1"/>
</dbReference>
<accession>A0A4R2KQI7</accession>
<dbReference type="Gene3D" id="3.30.70.1450">
    <property type="entry name" value="Regulator of K+ conductance, C-terminal domain"/>
    <property type="match status" value="1"/>
</dbReference>
<feature type="transmembrane region" description="Helical" evidence="9">
    <location>
        <begin position="310"/>
        <end position="331"/>
    </location>
</feature>
<dbReference type="RefSeq" id="WP_132244780.1">
    <property type="nucleotide sequence ID" value="NZ_SLWV01000010.1"/>
</dbReference>
<dbReference type="SUPFAM" id="SSF51735">
    <property type="entry name" value="NAD(P)-binding Rossmann-fold domains"/>
    <property type="match status" value="1"/>
</dbReference>
<comment type="caution">
    <text evidence="11">The sequence shown here is derived from an EMBL/GenBank/DDBJ whole genome shotgun (WGS) entry which is preliminary data.</text>
</comment>
<comment type="subcellular location">
    <subcellularLocation>
        <location evidence="1">Membrane</location>
        <topology evidence="1">Multi-pass membrane protein</topology>
    </subcellularLocation>
</comment>
<evidence type="ECO:0000256" key="3">
    <source>
        <dbReference type="ARBA" id="ARBA00022448"/>
    </source>
</evidence>
<protein>
    <submittedName>
        <fullName evidence="11">Transporter (CPA2 family)</fullName>
    </submittedName>
</protein>
<dbReference type="GO" id="GO:0006813">
    <property type="term" value="P:potassium ion transport"/>
    <property type="evidence" value="ECO:0007669"/>
    <property type="project" value="InterPro"/>
</dbReference>
<feature type="transmembrane region" description="Helical" evidence="9">
    <location>
        <begin position="6"/>
        <end position="25"/>
    </location>
</feature>
<keyword evidence="12" id="KW-1185">Reference proteome</keyword>
<evidence type="ECO:0000259" key="10">
    <source>
        <dbReference type="PROSITE" id="PS51202"/>
    </source>
</evidence>
<feature type="transmembrane region" description="Helical" evidence="9">
    <location>
        <begin position="100"/>
        <end position="120"/>
    </location>
</feature>
<reference evidence="11 12" key="1">
    <citation type="submission" date="2019-03" db="EMBL/GenBank/DDBJ databases">
        <title>Genomic Encyclopedia of Type Strains, Phase IV (KMG-IV): sequencing the most valuable type-strain genomes for metagenomic binning, comparative biology and taxonomic classification.</title>
        <authorList>
            <person name="Goeker M."/>
        </authorList>
    </citation>
    <scope>NUCLEOTIDE SEQUENCE [LARGE SCALE GENOMIC DNA]</scope>
    <source>
        <strain evidence="11 12">DSM 102940</strain>
    </source>
</reference>
<feature type="transmembrane region" description="Helical" evidence="9">
    <location>
        <begin position="280"/>
        <end position="298"/>
    </location>
</feature>
<dbReference type="InterPro" id="IPR006037">
    <property type="entry name" value="RCK_C"/>
</dbReference>
<feature type="transmembrane region" description="Helical" evidence="9">
    <location>
        <begin position="374"/>
        <end position="390"/>
    </location>
</feature>
<keyword evidence="3" id="KW-0813">Transport</keyword>
<evidence type="ECO:0000313" key="12">
    <source>
        <dbReference type="Proteomes" id="UP000294919"/>
    </source>
</evidence>
<dbReference type="InterPro" id="IPR003148">
    <property type="entry name" value="RCK_N"/>
</dbReference>
<evidence type="ECO:0000313" key="11">
    <source>
        <dbReference type="EMBL" id="TCO74947.1"/>
    </source>
</evidence>
<evidence type="ECO:0000256" key="9">
    <source>
        <dbReference type="SAM" id="Phobius"/>
    </source>
</evidence>
<gene>
    <name evidence="11" type="ORF">EV214_11018</name>
</gene>
<evidence type="ECO:0000256" key="8">
    <source>
        <dbReference type="ARBA" id="ARBA00023136"/>
    </source>
</evidence>
<evidence type="ECO:0000256" key="2">
    <source>
        <dbReference type="ARBA" id="ARBA00005551"/>
    </source>
</evidence>
<dbReference type="Gene3D" id="1.20.1530.20">
    <property type="match status" value="1"/>
</dbReference>
<feature type="transmembrane region" description="Helical" evidence="9">
    <location>
        <begin position="343"/>
        <end position="362"/>
    </location>
</feature>
<dbReference type="PROSITE" id="PS51202">
    <property type="entry name" value="RCK_C"/>
    <property type="match status" value="1"/>
</dbReference>
<feature type="transmembrane region" description="Helical" evidence="9">
    <location>
        <begin position="59"/>
        <end position="79"/>
    </location>
</feature>
<comment type="similarity">
    <text evidence="2">Belongs to the monovalent cation:proton antiporter 2 (CPA2) transporter (TC 2.A.37) family.</text>
</comment>
<dbReference type="Pfam" id="PF02254">
    <property type="entry name" value="TrkA_N"/>
    <property type="match status" value="1"/>
</dbReference>
<dbReference type="Gene3D" id="3.40.50.720">
    <property type="entry name" value="NAD(P)-binding Rossmann-like Domain"/>
    <property type="match status" value="1"/>
</dbReference>
<keyword evidence="7" id="KW-0406">Ion transport</keyword>
<keyword evidence="4" id="KW-0050">Antiport</keyword>
<organism evidence="11 12">
    <name type="scientific">Marinisporobacter balticus</name>
    <dbReference type="NCBI Taxonomy" id="2018667"/>
    <lineage>
        <taxon>Bacteria</taxon>
        <taxon>Bacillati</taxon>
        <taxon>Bacillota</taxon>
        <taxon>Clostridia</taxon>
        <taxon>Peptostreptococcales</taxon>
        <taxon>Thermotaleaceae</taxon>
        <taxon>Marinisporobacter</taxon>
    </lineage>
</organism>
<dbReference type="PANTHER" id="PTHR43562">
    <property type="entry name" value="NAPA-TYPE SODIUM/HYDROGEN ANTIPORTER"/>
    <property type="match status" value="1"/>
</dbReference>
<dbReference type="OrthoDB" id="9793589at2"/>
<evidence type="ECO:0000256" key="4">
    <source>
        <dbReference type="ARBA" id="ARBA00022449"/>
    </source>
</evidence>
<dbReference type="GO" id="GO:0008324">
    <property type="term" value="F:monoatomic cation transmembrane transporter activity"/>
    <property type="evidence" value="ECO:0007669"/>
    <property type="project" value="InterPro"/>
</dbReference>
<feature type="transmembrane region" description="Helical" evidence="9">
    <location>
        <begin position="188"/>
        <end position="207"/>
    </location>
</feature>